<dbReference type="PANTHER" id="PTHR43047">
    <property type="entry name" value="TWO-COMPONENT HISTIDINE PROTEIN KINASE"/>
    <property type="match status" value="1"/>
</dbReference>
<dbReference type="Pfam" id="PF00512">
    <property type="entry name" value="HisKA"/>
    <property type="match status" value="1"/>
</dbReference>
<feature type="modified residue" description="4-aspartylphosphate" evidence="6">
    <location>
        <position position="519"/>
    </location>
</feature>
<keyword evidence="3 6" id="KW-0597">Phosphoprotein</keyword>
<dbReference type="AlphaFoldDB" id="A0A919CQ41"/>
<dbReference type="InterPro" id="IPR011006">
    <property type="entry name" value="CheY-like_superfamily"/>
</dbReference>
<dbReference type="Pfam" id="PF00072">
    <property type="entry name" value="Response_reg"/>
    <property type="match status" value="1"/>
</dbReference>
<dbReference type="InterPro" id="IPR005467">
    <property type="entry name" value="His_kinase_dom"/>
</dbReference>
<reference evidence="10" key="2">
    <citation type="submission" date="2020-09" db="EMBL/GenBank/DDBJ databases">
        <authorList>
            <person name="Sun Q."/>
            <person name="Kim S."/>
        </authorList>
    </citation>
    <scope>NUCLEOTIDE SEQUENCE</scope>
    <source>
        <strain evidence="10">KCTC 42651</strain>
    </source>
</reference>
<evidence type="ECO:0000313" key="11">
    <source>
        <dbReference type="Proteomes" id="UP000630353"/>
    </source>
</evidence>
<feature type="domain" description="Response regulatory" evidence="9">
    <location>
        <begin position="470"/>
        <end position="586"/>
    </location>
</feature>
<keyword evidence="7" id="KW-1133">Transmembrane helix</keyword>
<dbReference type="PROSITE" id="PS50109">
    <property type="entry name" value="HIS_KIN"/>
    <property type="match status" value="1"/>
</dbReference>
<keyword evidence="7" id="KW-0472">Membrane</keyword>
<dbReference type="SUPFAM" id="SSF47384">
    <property type="entry name" value="Homodimeric domain of signal transducing histidine kinase"/>
    <property type="match status" value="1"/>
</dbReference>
<keyword evidence="7" id="KW-0812">Transmembrane</keyword>
<evidence type="ECO:0000256" key="3">
    <source>
        <dbReference type="ARBA" id="ARBA00022553"/>
    </source>
</evidence>
<reference evidence="10" key="1">
    <citation type="journal article" date="2014" name="Int. J. Syst. Evol. Microbiol.">
        <title>Complete genome sequence of Corynebacterium casei LMG S-19264T (=DSM 44701T), isolated from a smear-ripened cheese.</title>
        <authorList>
            <consortium name="US DOE Joint Genome Institute (JGI-PGF)"/>
            <person name="Walter F."/>
            <person name="Albersmeier A."/>
            <person name="Kalinowski J."/>
            <person name="Ruckert C."/>
        </authorList>
    </citation>
    <scope>NUCLEOTIDE SEQUENCE</scope>
    <source>
        <strain evidence="10">KCTC 42651</strain>
    </source>
</reference>
<evidence type="ECO:0000313" key="10">
    <source>
        <dbReference type="EMBL" id="GHD53057.1"/>
    </source>
</evidence>
<gene>
    <name evidence="10" type="ORF">GCM10017083_29270</name>
</gene>
<dbReference type="SMART" id="SM00448">
    <property type="entry name" value="REC"/>
    <property type="match status" value="1"/>
</dbReference>
<dbReference type="RefSeq" id="WP_189990842.1">
    <property type="nucleotide sequence ID" value="NZ_BMZS01000006.1"/>
</dbReference>
<dbReference type="SUPFAM" id="SSF52172">
    <property type="entry name" value="CheY-like"/>
    <property type="match status" value="1"/>
</dbReference>
<dbReference type="InterPro" id="IPR036890">
    <property type="entry name" value="HATPase_C_sf"/>
</dbReference>
<protein>
    <recommendedName>
        <fullName evidence="2">histidine kinase</fullName>
        <ecNumber evidence="2">2.7.13.3</ecNumber>
    </recommendedName>
</protein>
<keyword evidence="11" id="KW-1185">Reference proteome</keyword>
<dbReference type="InterPro" id="IPR004358">
    <property type="entry name" value="Sig_transdc_His_kin-like_C"/>
</dbReference>
<comment type="catalytic activity">
    <reaction evidence="1">
        <text>ATP + protein L-histidine = ADP + protein N-phospho-L-histidine.</text>
        <dbReference type="EC" id="2.7.13.3"/>
    </reaction>
</comment>
<dbReference type="InterPro" id="IPR003594">
    <property type="entry name" value="HATPase_dom"/>
</dbReference>
<dbReference type="PROSITE" id="PS50110">
    <property type="entry name" value="RESPONSE_REGULATORY"/>
    <property type="match status" value="1"/>
</dbReference>
<evidence type="ECO:0000259" key="8">
    <source>
        <dbReference type="PROSITE" id="PS50109"/>
    </source>
</evidence>
<organism evidence="10 11">
    <name type="scientific">Thalassobaculum fulvum</name>
    <dbReference type="NCBI Taxonomy" id="1633335"/>
    <lineage>
        <taxon>Bacteria</taxon>
        <taxon>Pseudomonadati</taxon>
        <taxon>Pseudomonadota</taxon>
        <taxon>Alphaproteobacteria</taxon>
        <taxon>Rhodospirillales</taxon>
        <taxon>Thalassobaculaceae</taxon>
        <taxon>Thalassobaculum</taxon>
    </lineage>
</organism>
<dbReference type="Pfam" id="PF02518">
    <property type="entry name" value="HATPase_c"/>
    <property type="match status" value="1"/>
</dbReference>
<dbReference type="Proteomes" id="UP000630353">
    <property type="component" value="Unassembled WGS sequence"/>
</dbReference>
<dbReference type="PRINTS" id="PR00344">
    <property type="entry name" value="BCTRLSENSOR"/>
</dbReference>
<evidence type="ECO:0000259" key="9">
    <source>
        <dbReference type="PROSITE" id="PS50110"/>
    </source>
</evidence>
<dbReference type="SMART" id="SM00387">
    <property type="entry name" value="HATPase_c"/>
    <property type="match status" value="1"/>
</dbReference>
<dbReference type="GO" id="GO:0000155">
    <property type="term" value="F:phosphorelay sensor kinase activity"/>
    <property type="evidence" value="ECO:0007669"/>
    <property type="project" value="InterPro"/>
</dbReference>
<dbReference type="Gene3D" id="1.10.287.130">
    <property type="match status" value="1"/>
</dbReference>
<feature type="transmembrane region" description="Helical" evidence="7">
    <location>
        <begin position="178"/>
        <end position="200"/>
    </location>
</feature>
<proteinExistence type="predicted"/>
<dbReference type="Gene3D" id="3.30.565.10">
    <property type="entry name" value="Histidine kinase-like ATPase, C-terminal domain"/>
    <property type="match status" value="1"/>
</dbReference>
<feature type="domain" description="Histidine kinase" evidence="8">
    <location>
        <begin position="233"/>
        <end position="449"/>
    </location>
</feature>
<dbReference type="InterPro" id="IPR003661">
    <property type="entry name" value="HisK_dim/P_dom"/>
</dbReference>
<evidence type="ECO:0000256" key="4">
    <source>
        <dbReference type="ARBA" id="ARBA00022679"/>
    </source>
</evidence>
<dbReference type="Gene3D" id="3.40.50.2300">
    <property type="match status" value="1"/>
</dbReference>
<keyword evidence="5" id="KW-0418">Kinase</keyword>
<dbReference type="InterPro" id="IPR001789">
    <property type="entry name" value="Sig_transdc_resp-reg_receiver"/>
</dbReference>
<dbReference type="CDD" id="cd00082">
    <property type="entry name" value="HisKA"/>
    <property type="match status" value="1"/>
</dbReference>
<name>A0A919CQ41_9PROT</name>
<dbReference type="PANTHER" id="PTHR43047:SF78">
    <property type="entry name" value="SENSORY_REGULATORY PROTEIN RPFC"/>
    <property type="match status" value="1"/>
</dbReference>
<dbReference type="CDD" id="cd17546">
    <property type="entry name" value="REC_hyHK_CKI1_RcsC-like"/>
    <property type="match status" value="1"/>
</dbReference>
<dbReference type="SMART" id="SM00388">
    <property type="entry name" value="HisKA"/>
    <property type="match status" value="1"/>
</dbReference>
<evidence type="ECO:0000256" key="1">
    <source>
        <dbReference type="ARBA" id="ARBA00000085"/>
    </source>
</evidence>
<sequence length="633" mass="67764">MISKAAHRRWTPLKLVAVAVLAVAIGAAAVATSLYLDLDEAANTPRENIQWAAYQVQAEHLKLMLAAHEAELGQIDLDDLAERYEIFVSRLLVLRDGGSYAAMRLIPDFGVTLSRALAAVPVIDGELAGGGLDATAYAATLTRHLEGMGVEFQQIALQSVGAASQDQTARQLEVRNTVSYLAITLVLIVAVSIGLAAVAMKQFAAIETARRDLAAALWRAEASNRAKSTFLAGMSHEMRTPLNAVIGMLREIGYRTPDPGIRKLSETAHASADMLCGLVDDVLDTTRIETGKFQFQFTAFDPAALVEEVTSVLSSRAEDRNDRIVTDTEGLTGRFVVCDRARLKQVLVNLVGNAIKYTGDGTITLRATLAPGSDDTVRLRVSVTDTGIGIAPHLHDKIFGRFFQAGSNDGLGLGLTIAREIVERLGGTIGVDSALRRGSTFWFDVPVTLTAEPAVPLSAPRLFDRLDGVRLLVAEDNATNRQVVRLLLERHGAEFAFASNGEQAVAMALSSRYDAVLMDINMPVKDGLQALAEIRRKAGPSAPPVIALTADALADDRERFLAAGMIACVTKPIDEADLLQTLDRVLGRPGYVADRAGATGPARDAGRSTLTEGQRRAVLDLVSALDDEPEADA</sequence>
<evidence type="ECO:0000256" key="2">
    <source>
        <dbReference type="ARBA" id="ARBA00012438"/>
    </source>
</evidence>
<dbReference type="SUPFAM" id="SSF55874">
    <property type="entry name" value="ATPase domain of HSP90 chaperone/DNA topoisomerase II/histidine kinase"/>
    <property type="match status" value="1"/>
</dbReference>
<dbReference type="InterPro" id="IPR036097">
    <property type="entry name" value="HisK_dim/P_sf"/>
</dbReference>
<dbReference type="EMBL" id="BMZS01000006">
    <property type="protein sequence ID" value="GHD53057.1"/>
    <property type="molecule type" value="Genomic_DNA"/>
</dbReference>
<evidence type="ECO:0000256" key="5">
    <source>
        <dbReference type="ARBA" id="ARBA00022777"/>
    </source>
</evidence>
<dbReference type="EC" id="2.7.13.3" evidence="2"/>
<comment type="caution">
    <text evidence="10">The sequence shown here is derived from an EMBL/GenBank/DDBJ whole genome shotgun (WGS) entry which is preliminary data.</text>
</comment>
<dbReference type="CDD" id="cd16922">
    <property type="entry name" value="HATPase_EvgS-ArcB-TorS-like"/>
    <property type="match status" value="1"/>
</dbReference>
<evidence type="ECO:0000256" key="6">
    <source>
        <dbReference type="PROSITE-ProRule" id="PRU00169"/>
    </source>
</evidence>
<accession>A0A919CQ41</accession>
<evidence type="ECO:0000256" key="7">
    <source>
        <dbReference type="SAM" id="Phobius"/>
    </source>
</evidence>
<keyword evidence="4" id="KW-0808">Transferase</keyword>